<dbReference type="Proteomes" id="UP000579812">
    <property type="component" value="Unassembled WGS sequence"/>
</dbReference>
<evidence type="ECO:0000313" key="2">
    <source>
        <dbReference type="EMBL" id="KAF4094671.1"/>
    </source>
</evidence>
<evidence type="ECO:0000313" key="3">
    <source>
        <dbReference type="Proteomes" id="UP000579812"/>
    </source>
</evidence>
<proteinExistence type="predicted"/>
<organism evidence="2 3">
    <name type="scientific">Onychostoma macrolepis</name>
    <dbReference type="NCBI Taxonomy" id="369639"/>
    <lineage>
        <taxon>Eukaryota</taxon>
        <taxon>Metazoa</taxon>
        <taxon>Chordata</taxon>
        <taxon>Craniata</taxon>
        <taxon>Vertebrata</taxon>
        <taxon>Euteleostomi</taxon>
        <taxon>Actinopterygii</taxon>
        <taxon>Neopterygii</taxon>
        <taxon>Teleostei</taxon>
        <taxon>Ostariophysi</taxon>
        <taxon>Cypriniformes</taxon>
        <taxon>Cyprinidae</taxon>
        <taxon>Acrossocheilinae</taxon>
        <taxon>Onychostoma</taxon>
    </lineage>
</organism>
<gene>
    <name evidence="2" type="ORF">G5714_024674</name>
</gene>
<feature type="compositionally biased region" description="Low complexity" evidence="1">
    <location>
        <begin position="21"/>
        <end position="30"/>
    </location>
</feature>
<comment type="caution">
    <text evidence="2">The sequence shown here is derived from an EMBL/GenBank/DDBJ whole genome shotgun (WGS) entry which is preliminary data.</text>
</comment>
<evidence type="ECO:0000256" key="1">
    <source>
        <dbReference type="SAM" id="MobiDB-lite"/>
    </source>
</evidence>
<sequence>MATRSRRARRLISLQWGQSDPPSAASAWARPRQKTHDSWPSEDSIGSAQERQSRVIFASEAHLNTAGEEKACPLQRVDHGKNLLHLLPGHICVFQILGPFGAPGDQHPTALRSFSTVFGSVEN</sequence>
<dbReference type="AlphaFoldDB" id="A0A7J6BJ27"/>
<dbReference type="EMBL" id="JAAMOB010000029">
    <property type="protein sequence ID" value="KAF4094671.1"/>
    <property type="molecule type" value="Genomic_DNA"/>
</dbReference>
<protein>
    <submittedName>
        <fullName evidence="2">Uncharacterized protein</fullName>
    </submittedName>
</protein>
<reference evidence="2 3" key="1">
    <citation type="submission" date="2020-04" db="EMBL/GenBank/DDBJ databases">
        <title>Chromosome-level genome assembly of a cyprinid fish Onychostoma macrolepis by integration of Nanopore Sequencing, Bionano and Hi-C technology.</title>
        <authorList>
            <person name="Wang D."/>
        </authorList>
    </citation>
    <scope>NUCLEOTIDE SEQUENCE [LARGE SCALE GENOMIC DNA]</scope>
    <source>
        <strain evidence="2">SWU-2019</strain>
        <tissue evidence="2">Muscle</tissue>
    </source>
</reference>
<keyword evidence="3" id="KW-1185">Reference proteome</keyword>
<feature type="compositionally biased region" description="Basic residues" evidence="1">
    <location>
        <begin position="1"/>
        <end position="10"/>
    </location>
</feature>
<name>A0A7J6BJ27_9TELE</name>
<feature type="region of interest" description="Disordered" evidence="1">
    <location>
        <begin position="1"/>
        <end position="51"/>
    </location>
</feature>
<accession>A0A7J6BJ27</accession>